<dbReference type="HOGENOM" id="CLU_2481434_0_0_6"/>
<accession>Q21NA1</accession>
<organism evidence="1 2">
    <name type="scientific">Saccharophagus degradans (strain 2-40 / ATCC 43961 / DSM 17024)</name>
    <dbReference type="NCBI Taxonomy" id="203122"/>
    <lineage>
        <taxon>Bacteria</taxon>
        <taxon>Pseudomonadati</taxon>
        <taxon>Pseudomonadota</taxon>
        <taxon>Gammaproteobacteria</taxon>
        <taxon>Cellvibrionales</taxon>
        <taxon>Cellvibrionaceae</taxon>
        <taxon>Saccharophagus</taxon>
    </lineage>
</organism>
<sequence>MPARKLAGFFMGDKNRMFYFASFFLRRPNPNTANLNNIRVLGSGTEVDGPPEWQVESLVFVRHLSVDKSLLFYSWLYCIDSLAVCLF</sequence>
<evidence type="ECO:0000313" key="2">
    <source>
        <dbReference type="Proteomes" id="UP000001947"/>
    </source>
</evidence>
<evidence type="ECO:0000313" key="1">
    <source>
        <dbReference type="EMBL" id="ABD79828.1"/>
    </source>
</evidence>
<keyword evidence="2" id="KW-1185">Reference proteome</keyword>
<name>Q21NA1_SACD2</name>
<reference evidence="1 2" key="1">
    <citation type="journal article" date="2008" name="PLoS Genet.">
        <title>Complete genome sequence of the complex carbohydrate-degrading marine bacterium, Saccharophagus degradans strain 2-40 T.</title>
        <authorList>
            <person name="Weiner R.M."/>
            <person name="Taylor L.E.II."/>
            <person name="Henrissat B."/>
            <person name="Hauser L."/>
            <person name="Land M."/>
            <person name="Coutinho P.M."/>
            <person name="Rancurel C."/>
            <person name="Saunders E.H."/>
            <person name="Longmire A.G."/>
            <person name="Zhang H."/>
            <person name="Bayer E.A."/>
            <person name="Gilbert H.J."/>
            <person name="Larimer F."/>
            <person name="Zhulin I.B."/>
            <person name="Ekborg N.A."/>
            <person name="Lamed R."/>
            <person name="Richardson P.M."/>
            <person name="Borovok I."/>
            <person name="Hutcheson S."/>
        </authorList>
    </citation>
    <scope>NUCLEOTIDE SEQUENCE [LARGE SCALE GENOMIC DNA]</scope>
    <source>
        <strain evidence="2">2-40 / ATCC 43961 / DSM 17024</strain>
    </source>
</reference>
<dbReference type="EMBL" id="CP000282">
    <property type="protein sequence ID" value="ABD79828.1"/>
    <property type="molecule type" value="Genomic_DNA"/>
</dbReference>
<dbReference type="AlphaFoldDB" id="Q21NA1"/>
<dbReference type="KEGG" id="sde:Sde_0564"/>
<gene>
    <name evidence="1" type="ordered locus">Sde_0564</name>
</gene>
<dbReference type="Proteomes" id="UP000001947">
    <property type="component" value="Chromosome"/>
</dbReference>
<protein>
    <submittedName>
        <fullName evidence="1">Uncharacterized protein</fullName>
    </submittedName>
</protein>
<proteinExistence type="predicted"/>